<evidence type="ECO:0000313" key="2">
    <source>
        <dbReference type="Proteomes" id="UP000823775"/>
    </source>
</evidence>
<name>A0ABS8W464_DATST</name>
<sequence>LHATGVIQPRKVKVVYSMHPQFDPSKHCSFYSNAQGHDIEECVALKHKSEAFTVQMPHQSEALYITDAPPVGGPLHYNFPPIEGPLYYNCLASQRPFVNTLQHGTTSKQRLRHYL</sequence>
<reference evidence="1 2" key="1">
    <citation type="journal article" date="2021" name="BMC Genomics">
        <title>Datura genome reveals duplications of psychoactive alkaloid biosynthetic genes and high mutation rate following tissue culture.</title>
        <authorList>
            <person name="Rajewski A."/>
            <person name="Carter-House D."/>
            <person name="Stajich J."/>
            <person name="Litt A."/>
        </authorList>
    </citation>
    <scope>NUCLEOTIDE SEQUENCE [LARGE SCALE GENOMIC DNA]</scope>
    <source>
        <strain evidence="1">AR-01</strain>
    </source>
</reference>
<gene>
    <name evidence="1" type="ORF">HAX54_043178</name>
</gene>
<dbReference type="Proteomes" id="UP000823775">
    <property type="component" value="Unassembled WGS sequence"/>
</dbReference>
<protein>
    <submittedName>
        <fullName evidence="1">Uncharacterized protein</fullName>
    </submittedName>
</protein>
<organism evidence="1 2">
    <name type="scientific">Datura stramonium</name>
    <name type="common">Jimsonweed</name>
    <name type="synonym">Common thornapple</name>
    <dbReference type="NCBI Taxonomy" id="4076"/>
    <lineage>
        <taxon>Eukaryota</taxon>
        <taxon>Viridiplantae</taxon>
        <taxon>Streptophyta</taxon>
        <taxon>Embryophyta</taxon>
        <taxon>Tracheophyta</taxon>
        <taxon>Spermatophyta</taxon>
        <taxon>Magnoliopsida</taxon>
        <taxon>eudicotyledons</taxon>
        <taxon>Gunneridae</taxon>
        <taxon>Pentapetalae</taxon>
        <taxon>asterids</taxon>
        <taxon>lamiids</taxon>
        <taxon>Solanales</taxon>
        <taxon>Solanaceae</taxon>
        <taxon>Solanoideae</taxon>
        <taxon>Datureae</taxon>
        <taxon>Datura</taxon>
    </lineage>
</organism>
<proteinExistence type="predicted"/>
<feature type="non-terminal residue" evidence="1">
    <location>
        <position position="115"/>
    </location>
</feature>
<accession>A0ABS8W464</accession>
<evidence type="ECO:0000313" key="1">
    <source>
        <dbReference type="EMBL" id="MCE2055681.1"/>
    </source>
</evidence>
<dbReference type="EMBL" id="JACEIK010006436">
    <property type="protein sequence ID" value="MCE2055681.1"/>
    <property type="molecule type" value="Genomic_DNA"/>
</dbReference>
<feature type="non-terminal residue" evidence="1">
    <location>
        <position position="1"/>
    </location>
</feature>
<keyword evidence="2" id="KW-1185">Reference proteome</keyword>
<comment type="caution">
    <text evidence="1">The sequence shown here is derived from an EMBL/GenBank/DDBJ whole genome shotgun (WGS) entry which is preliminary data.</text>
</comment>